<keyword evidence="2" id="KW-1185">Reference proteome</keyword>
<accession>A0A967EHE4</accession>
<dbReference type="AlphaFoldDB" id="A0A967EHE4"/>
<evidence type="ECO:0000313" key="1">
    <source>
        <dbReference type="EMBL" id="NHN56238.1"/>
    </source>
</evidence>
<reference evidence="1" key="1">
    <citation type="submission" date="2020-03" db="EMBL/GenBank/DDBJ databases">
        <title>Draft sequencing of Calidifontibacter sp. DB0510.</title>
        <authorList>
            <person name="Kim D.-U."/>
        </authorList>
    </citation>
    <scope>NUCLEOTIDE SEQUENCE</scope>
    <source>
        <strain evidence="1">DB0510</strain>
    </source>
</reference>
<dbReference type="RefSeq" id="WP_166196810.1">
    <property type="nucleotide sequence ID" value="NZ_JAAOIV010000007.1"/>
</dbReference>
<proteinExistence type="predicted"/>
<name>A0A967EHE4_9MICO</name>
<comment type="caution">
    <text evidence="1">The sequence shown here is derived from an EMBL/GenBank/DDBJ whole genome shotgun (WGS) entry which is preliminary data.</text>
</comment>
<dbReference type="Pfam" id="PF09617">
    <property type="entry name" value="Cas_GSU0053"/>
    <property type="match status" value="1"/>
</dbReference>
<organism evidence="1 2">
    <name type="scientific">Metallococcus carri</name>
    <dbReference type="NCBI Taxonomy" id="1656884"/>
    <lineage>
        <taxon>Bacteria</taxon>
        <taxon>Bacillati</taxon>
        <taxon>Actinomycetota</taxon>
        <taxon>Actinomycetes</taxon>
        <taxon>Micrococcales</taxon>
        <taxon>Dermacoccaceae</taxon>
        <taxon>Metallococcus</taxon>
    </lineage>
</organism>
<dbReference type="InterPro" id="IPR013403">
    <property type="entry name" value="CRISPR-assoc_prot_Csb1/Cas7u"/>
</dbReference>
<dbReference type="EMBL" id="JAAOIV010000007">
    <property type="protein sequence ID" value="NHN56238.1"/>
    <property type="molecule type" value="Genomic_DNA"/>
</dbReference>
<gene>
    <name evidence="1" type="primary">cas7u</name>
    <name evidence="1" type="ORF">G9U51_10675</name>
</gene>
<dbReference type="Proteomes" id="UP000744769">
    <property type="component" value="Unassembled WGS sequence"/>
</dbReference>
<protein>
    <submittedName>
        <fullName evidence="1">Type I-U CRISPR-associated protein Cas7</fullName>
    </submittedName>
</protein>
<dbReference type="NCBIfam" id="TIGR02570">
    <property type="entry name" value="cas7_GSU0053"/>
    <property type="match status" value="1"/>
</dbReference>
<evidence type="ECO:0000313" key="2">
    <source>
        <dbReference type="Proteomes" id="UP000744769"/>
    </source>
</evidence>
<sequence>MSDFVTRIRDLLNDDAAAGLRIITRYDSAQLTVTPPAGTLRANGQDVQGEFGMPNGTTAVTVDSWSSQMSRFELEAEAVADAIGYPLIRFIGPDGERWTSSARLSHRQADATWRAARNVLEAAGVPFGDIQAATVADPSALLRWFPLSILGGWWHSHVVPAPKKAVDQAKARKIWARDQDTVDAFAGYARMRPDARSARLVTSEIIALNARRRSRMAAKVDDLFGAVTGKEGEQKGPSAVGLGSLPPVLESKAPVDVTFGAIEGRWFFSFAGLREFAFDDDVRDDARVLAVALAVLLHLKAQQRTRLRAGTELIVDVNSSRTEVLRHDGAAEPIELPPMSDLIDVVKRLGARVGWGGPVDISFTEDSILARLVRNLTKDGAAEDEA</sequence>